<dbReference type="Gene3D" id="3.40.1170.60">
    <property type="match status" value="1"/>
</dbReference>
<dbReference type="GO" id="GO:0003684">
    <property type="term" value="F:damaged DNA binding"/>
    <property type="evidence" value="ECO:0007669"/>
    <property type="project" value="InterPro"/>
</dbReference>
<reference evidence="7 8" key="1">
    <citation type="submission" date="2019-07" db="EMBL/GenBank/DDBJ databases">
        <title>Genome sequencing of Parabacteroides distasonis iSURF_7.</title>
        <authorList>
            <person name="Degefu H.N."/>
            <person name="Ruoff K.L."/>
            <person name="Price C.E."/>
            <person name="Valls R.A."/>
            <person name="O'Toole G.A."/>
        </authorList>
    </citation>
    <scope>NUCLEOTIDE SEQUENCE [LARGE SCALE GENOMIC DNA]</scope>
    <source>
        <strain evidence="7 8">CFPLTA003_1B</strain>
    </source>
</reference>
<organism evidence="7 8">
    <name type="scientific">Parabacteroides distasonis</name>
    <dbReference type="NCBI Taxonomy" id="823"/>
    <lineage>
        <taxon>Bacteria</taxon>
        <taxon>Pseudomonadati</taxon>
        <taxon>Bacteroidota</taxon>
        <taxon>Bacteroidia</taxon>
        <taxon>Bacteroidales</taxon>
        <taxon>Tannerellaceae</taxon>
        <taxon>Parabacteroides</taxon>
    </lineage>
</organism>
<dbReference type="Proteomes" id="UP000315827">
    <property type="component" value="Unassembled WGS sequence"/>
</dbReference>
<evidence type="ECO:0000313" key="8">
    <source>
        <dbReference type="Proteomes" id="UP000315827"/>
    </source>
</evidence>
<evidence type="ECO:0000256" key="4">
    <source>
        <dbReference type="ARBA" id="ARBA00023204"/>
    </source>
</evidence>
<dbReference type="GO" id="GO:0005829">
    <property type="term" value="C:cytosol"/>
    <property type="evidence" value="ECO:0007669"/>
    <property type="project" value="TreeGrafter"/>
</dbReference>
<dbReference type="InterPro" id="IPR017961">
    <property type="entry name" value="DNA_pol_Y-fam_little_finger"/>
</dbReference>
<evidence type="ECO:0000256" key="2">
    <source>
        <dbReference type="ARBA" id="ARBA00022763"/>
    </source>
</evidence>
<dbReference type="Pfam" id="PF00817">
    <property type="entry name" value="IMS"/>
    <property type="match status" value="1"/>
</dbReference>
<dbReference type="GO" id="GO:0003887">
    <property type="term" value="F:DNA-directed DNA polymerase activity"/>
    <property type="evidence" value="ECO:0007669"/>
    <property type="project" value="TreeGrafter"/>
</dbReference>
<sequence>MGNRHLYDQEKQEEKTMIALVDCNNFYASCERAFNPNWNNRPVVVLSNNDGCVIARSNEAKALGIKMGVPAYQIKNEIERYGIGVFSSNYTLYGDMSNRVMTMLSSYSPNIEVYSIDECFLDFSGFERYNLKEYGEEIVRTVSKGTGIPVSMGIAPTKTLAKVANKFAKKYKGYKGVCIIDTEEKRIEALKRTEIGDVWGIGYRHTKRLSVYGVSTAYDFSLMPRNWVRQQMTVVGERTWKELNWESCIDLELVTPDKKQICTSRAFGEAISEIEGLEEAVSSYASICAGKLRKQRSCAQALMVFIHTNNFREDLPQYFQNCVVKLPVPTNSTPEIVHYALIALRNIYRKGYFFKKAGVIIIDIVPDSAIQQNMFDNVDRERQKKLMKVVDRLNSGFNRNNLTLAVQGGRRKWKLKQELLSPCYTTRLSDIINIK</sequence>
<protein>
    <submittedName>
        <fullName evidence="7">Y-family DNA polymerase</fullName>
    </submittedName>
</protein>
<dbReference type="GO" id="GO:0009432">
    <property type="term" value="P:SOS response"/>
    <property type="evidence" value="ECO:0007669"/>
    <property type="project" value="UniProtKB-KW"/>
</dbReference>
<dbReference type="GO" id="GO:0042276">
    <property type="term" value="P:error-prone translesion synthesis"/>
    <property type="evidence" value="ECO:0007669"/>
    <property type="project" value="TreeGrafter"/>
</dbReference>
<dbReference type="CDD" id="cd01700">
    <property type="entry name" value="PolY_Pol_V_umuC"/>
    <property type="match status" value="1"/>
</dbReference>
<evidence type="ECO:0000256" key="3">
    <source>
        <dbReference type="ARBA" id="ARBA00023199"/>
    </source>
</evidence>
<evidence type="ECO:0000256" key="5">
    <source>
        <dbReference type="ARBA" id="ARBA00023236"/>
    </source>
</evidence>
<dbReference type="InterPro" id="IPR001126">
    <property type="entry name" value="UmuC"/>
</dbReference>
<dbReference type="InterPro" id="IPR025188">
    <property type="entry name" value="DUF4113"/>
</dbReference>
<dbReference type="InterPro" id="IPR050116">
    <property type="entry name" value="DNA_polymerase-Y"/>
</dbReference>
<dbReference type="Pfam" id="PF13438">
    <property type="entry name" value="DUF4113"/>
    <property type="match status" value="1"/>
</dbReference>
<comment type="caution">
    <text evidence="7">The sequence shown here is derived from an EMBL/GenBank/DDBJ whole genome shotgun (WGS) entry which is preliminary data.</text>
</comment>
<dbReference type="SUPFAM" id="SSF56672">
    <property type="entry name" value="DNA/RNA polymerases"/>
    <property type="match status" value="1"/>
</dbReference>
<keyword evidence="3" id="KW-0741">SOS mutagenesis</keyword>
<dbReference type="Gene3D" id="3.30.70.270">
    <property type="match status" value="1"/>
</dbReference>
<keyword evidence="2" id="KW-0227">DNA damage</keyword>
<evidence type="ECO:0000259" key="6">
    <source>
        <dbReference type="PROSITE" id="PS50173"/>
    </source>
</evidence>
<dbReference type="Pfam" id="PF11799">
    <property type="entry name" value="IMS_C"/>
    <property type="match status" value="1"/>
</dbReference>
<evidence type="ECO:0000256" key="1">
    <source>
        <dbReference type="ARBA" id="ARBA00010945"/>
    </source>
</evidence>
<name>A0A5C6KH52_PARDI</name>
<dbReference type="GO" id="GO:0006281">
    <property type="term" value="P:DNA repair"/>
    <property type="evidence" value="ECO:0007669"/>
    <property type="project" value="UniProtKB-KW"/>
</dbReference>
<dbReference type="NCBIfam" id="NF002955">
    <property type="entry name" value="PRK03609.1"/>
    <property type="match status" value="1"/>
</dbReference>
<dbReference type="PROSITE" id="PS50173">
    <property type="entry name" value="UMUC"/>
    <property type="match status" value="1"/>
</dbReference>
<keyword evidence="5" id="KW-0742">SOS response</keyword>
<dbReference type="InterPro" id="IPR043502">
    <property type="entry name" value="DNA/RNA_pol_sf"/>
</dbReference>
<gene>
    <name evidence="7" type="ORF">FSA05_11170</name>
</gene>
<comment type="similarity">
    <text evidence="1">Belongs to the DNA polymerase type-Y family.</text>
</comment>
<dbReference type="AlphaFoldDB" id="A0A5C6KH52"/>
<dbReference type="EMBL" id="VOHW01000005">
    <property type="protein sequence ID" value="TWV61865.1"/>
    <property type="molecule type" value="Genomic_DNA"/>
</dbReference>
<proteinExistence type="inferred from homology"/>
<keyword evidence="4" id="KW-0234">DNA repair</keyword>
<dbReference type="PANTHER" id="PTHR11076">
    <property type="entry name" value="DNA REPAIR POLYMERASE UMUC / TRANSFERASE FAMILY MEMBER"/>
    <property type="match status" value="1"/>
</dbReference>
<accession>A0A5C6KH52</accession>
<dbReference type="InterPro" id="IPR043128">
    <property type="entry name" value="Rev_trsase/Diguanyl_cyclase"/>
</dbReference>
<evidence type="ECO:0000313" key="7">
    <source>
        <dbReference type="EMBL" id="TWV61865.1"/>
    </source>
</evidence>
<dbReference type="PANTHER" id="PTHR11076:SF34">
    <property type="entry name" value="PROTEIN UMUC"/>
    <property type="match status" value="1"/>
</dbReference>
<feature type="domain" description="UmuC" evidence="6">
    <location>
        <begin position="18"/>
        <end position="202"/>
    </location>
</feature>